<keyword evidence="1" id="KW-1133">Transmembrane helix</keyword>
<accession>A0A4V3RAR5</accession>
<dbReference type="Proteomes" id="UP000305751">
    <property type="component" value="Unassembled WGS sequence"/>
</dbReference>
<dbReference type="Pfam" id="PF01757">
    <property type="entry name" value="Acyl_transf_3"/>
    <property type="match status" value="1"/>
</dbReference>
<evidence type="ECO:0000313" key="4">
    <source>
        <dbReference type="Proteomes" id="UP000305751"/>
    </source>
</evidence>
<sequence>MKQREIGPDIIRTLAIVCVVCGHFFTVNTPYNQVLFEGGGMLLQGCLKAFFCNLGVPLFLMLTGYFNCQKEFSAKYYKNIKRVLLPYVVISILTWIVLSANHSIKELVGGILGYKITWLCLVCRDVYRSISVCTISEYSGGESFQFRQ</sequence>
<dbReference type="AlphaFoldDB" id="A0A4V3RAR5"/>
<name>A0A4V3RAR5_9BACE</name>
<evidence type="ECO:0000256" key="1">
    <source>
        <dbReference type="SAM" id="Phobius"/>
    </source>
</evidence>
<reference evidence="3 4" key="1">
    <citation type="submission" date="2019-04" db="EMBL/GenBank/DDBJ databases">
        <title>Microbes associate with the intestines of laboratory mice.</title>
        <authorList>
            <person name="Navarre W."/>
            <person name="Wong E."/>
            <person name="Huang K."/>
            <person name="Tropini C."/>
            <person name="Ng K."/>
            <person name="Yu B."/>
        </authorList>
    </citation>
    <scope>NUCLEOTIDE SEQUENCE [LARGE SCALE GENOMIC DNA]</scope>
    <source>
        <strain evidence="3 4">NM70_E10</strain>
    </source>
</reference>
<organism evidence="3 4">
    <name type="scientific">Bacteroides acidifaciens</name>
    <dbReference type="NCBI Taxonomy" id="85831"/>
    <lineage>
        <taxon>Bacteria</taxon>
        <taxon>Pseudomonadati</taxon>
        <taxon>Bacteroidota</taxon>
        <taxon>Bacteroidia</taxon>
        <taxon>Bacteroidales</taxon>
        <taxon>Bacteroidaceae</taxon>
        <taxon>Bacteroides</taxon>
    </lineage>
</organism>
<keyword evidence="1" id="KW-0472">Membrane</keyword>
<evidence type="ECO:0000313" key="3">
    <source>
        <dbReference type="EMBL" id="TGY01910.1"/>
    </source>
</evidence>
<dbReference type="EMBL" id="SRZA01000035">
    <property type="protein sequence ID" value="TGY01910.1"/>
    <property type="molecule type" value="Genomic_DNA"/>
</dbReference>
<keyword evidence="4" id="KW-1185">Reference proteome</keyword>
<dbReference type="GO" id="GO:0016747">
    <property type="term" value="F:acyltransferase activity, transferring groups other than amino-acyl groups"/>
    <property type="evidence" value="ECO:0007669"/>
    <property type="project" value="InterPro"/>
</dbReference>
<protein>
    <recommendedName>
        <fullName evidence="2">Acyltransferase 3 domain-containing protein</fullName>
    </recommendedName>
</protein>
<feature type="transmembrane region" description="Helical" evidence="1">
    <location>
        <begin position="9"/>
        <end position="27"/>
    </location>
</feature>
<keyword evidence="1" id="KW-0812">Transmembrane</keyword>
<feature type="transmembrane region" description="Helical" evidence="1">
    <location>
        <begin position="47"/>
        <end position="68"/>
    </location>
</feature>
<feature type="domain" description="Acyltransferase 3" evidence="2">
    <location>
        <begin position="7"/>
        <end position="100"/>
    </location>
</feature>
<proteinExistence type="predicted"/>
<evidence type="ECO:0000259" key="2">
    <source>
        <dbReference type="Pfam" id="PF01757"/>
    </source>
</evidence>
<dbReference type="RefSeq" id="WP_136014422.1">
    <property type="nucleotide sequence ID" value="NZ_SRZA01000035.1"/>
</dbReference>
<comment type="caution">
    <text evidence="3">The sequence shown here is derived from an EMBL/GenBank/DDBJ whole genome shotgun (WGS) entry which is preliminary data.</text>
</comment>
<gene>
    <name evidence="3" type="ORF">E5356_11855</name>
</gene>
<feature type="transmembrane region" description="Helical" evidence="1">
    <location>
        <begin position="80"/>
        <end position="98"/>
    </location>
</feature>
<dbReference type="InterPro" id="IPR002656">
    <property type="entry name" value="Acyl_transf_3_dom"/>
</dbReference>